<organism evidence="1 2">
    <name type="scientific">Streptacidiphilus fuscans</name>
    <dbReference type="NCBI Taxonomy" id="2789292"/>
    <lineage>
        <taxon>Bacteria</taxon>
        <taxon>Bacillati</taxon>
        <taxon>Actinomycetota</taxon>
        <taxon>Actinomycetes</taxon>
        <taxon>Kitasatosporales</taxon>
        <taxon>Streptomycetaceae</taxon>
        <taxon>Streptacidiphilus</taxon>
    </lineage>
</organism>
<comment type="caution">
    <text evidence="1">The sequence shown here is derived from an EMBL/GenBank/DDBJ whole genome shotgun (WGS) entry which is preliminary data.</text>
</comment>
<evidence type="ECO:0000313" key="2">
    <source>
        <dbReference type="Proteomes" id="UP000657385"/>
    </source>
</evidence>
<gene>
    <name evidence="1" type="ORF">I2501_13635</name>
</gene>
<protein>
    <submittedName>
        <fullName evidence="1">Uncharacterized protein</fullName>
    </submittedName>
</protein>
<accession>A0A931B4X6</accession>
<keyword evidence="2" id="KW-1185">Reference proteome</keyword>
<dbReference type="AlphaFoldDB" id="A0A931B4X6"/>
<dbReference type="Proteomes" id="UP000657385">
    <property type="component" value="Unassembled WGS sequence"/>
</dbReference>
<proteinExistence type="predicted"/>
<sequence length="49" mass="5202">MTVFDEVDAEPANRLPATATITSVSLLVSGSQGWRRHAEFPLLGASSNT</sequence>
<dbReference type="EMBL" id="JADPRT010000005">
    <property type="protein sequence ID" value="MBF9069061.1"/>
    <property type="molecule type" value="Genomic_DNA"/>
</dbReference>
<name>A0A931B4X6_9ACTN</name>
<reference evidence="1" key="1">
    <citation type="submission" date="2020-11" db="EMBL/GenBank/DDBJ databases">
        <title>Isolation and identification of active actinomycetes.</title>
        <authorList>
            <person name="Yu B."/>
        </authorList>
    </citation>
    <scope>NUCLEOTIDE SEQUENCE</scope>
    <source>
        <strain evidence="1">NEAU-YB345</strain>
    </source>
</reference>
<evidence type="ECO:0000313" key="1">
    <source>
        <dbReference type="EMBL" id="MBF9069061.1"/>
    </source>
</evidence>
<dbReference type="RefSeq" id="WP_196194239.1">
    <property type="nucleotide sequence ID" value="NZ_JADPRT010000005.1"/>
</dbReference>